<keyword evidence="12 13" id="KW-0407">Ion channel</keyword>
<evidence type="ECO:0000256" key="11">
    <source>
        <dbReference type="ARBA" id="ARBA00023136"/>
    </source>
</evidence>
<accession>A0A0K9NP37</accession>
<dbReference type="Proteomes" id="UP000036987">
    <property type="component" value="Unassembled WGS sequence"/>
</dbReference>
<dbReference type="SMART" id="SM00100">
    <property type="entry name" value="cNMP"/>
    <property type="match status" value="1"/>
</dbReference>
<name>A0A0K9NP37_ZOSMR</name>
<evidence type="ECO:0000256" key="1">
    <source>
        <dbReference type="ARBA" id="ARBA00004141"/>
    </source>
</evidence>
<feature type="transmembrane region" description="Helical" evidence="13">
    <location>
        <begin position="90"/>
        <end position="114"/>
    </location>
</feature>
<evidence type="ECO:0000256" key="4">
    <source>
        <dbReference type="ARBA" id="ARBA00022538"/>
    </source>
</evidence>
<proteinExistence type="inferred from homology"/>
<dbReference type="Pfam" id="PF00520">
    <property type="entry name" value="Ion_trans"/>
    <property type="match status" value="1"/>
</dbReference>
<dbReference type="InterPro" id="IPR014710">
    <property type="entry name" value="RmlC-like_jellyroll"/>
</dbReference>
<evidence type="ECO:0000256" key="13">
    <source>
        <dbReference type="RuleBase" id="RU369015"/>
    </source>
</evidence>
<keyword evidence="17" id="KW-1185">Reference proteome</keyword>
<dbReference type="AlphaFoldDB" id="A0A0K9NP37"/>
<dbReference type="PROSITE" id="PS51490">
    <property type="entry name" value="KHA"/>
    <property type="match status" value="1"/>
</dbReference>
<comment type="subcellular location">
    <subcellularLocation>
        <location evidence="1 13">Membrane</location>
        <topology evidence="1 13">Multi-pass membrane protein</topology>
    </subcellularLocation>
</comment>
<reference evidence="17" key="1">
    <citation type="journal article" date="2016" name="Nature">
        <title>The genome of the seagrass Zostera marina reveals angiosperm adaptation to the sea.</title>
        <authorList>
            <person name="Olsen J.L."/>
            <person name="Rouze P."/>
            <person name="Verhelst B."/>
            <person name="Lin Y.-C."/>
            <person name="Bayer T."/>
            <person name="Collen J."/>
            <person name="Dattolo E."/>
            <person name="De Paoli E."/>
            <person name="Dittami S."/>
            <person name="Maumus F."/>
            <person name="Michel G."/>
            <person name="Kersting A."/>
            <person name="Lauritano C."/>
            <person name="Lohaus R."/>
            <person name="Toepel M."/>
            <person name="Tonon T."/>
            <person name="Vanneste K."/>
            <person name="Amirebrahimi M."/>
            <person name="Brakel J."/>
            <person name="Bostroem C."/>
            <person name="Chovatia M."/>
            <person name="Grimwood J."/>
            <person name="Jenkins J.W."/>
            <person name="Jueterbock A."/>
            <person name="Mraz A."/>
            <person name="Stam W.T."/>
            <person name="Tice H."/>
            <person name="Bornberg-Bauer E."/>
            <person name="Green P.J."/>
            <person name="Pearson G.A."/>
            <person name="Procaccini G."/>
            <person name="Duarte C.M."/>
            <person name="Schmutz J."/>
            <person name="Reusch T.B.H."/>
            <person name="Van de Peer Y."/>
        </authorList>
    </citation>
    <scope>NUCLEOTIDE SEQUENCE [LARGE SCALE GENOMIC DNA]</scope>
    <source>
        <strain evidence="17">cv. Finnish</strain>
    </source>
</reference>
<comment type="similarity">
    <text evidence="2 13">Belongs to the potassium channel family. Plant (TC 1.A.1.4) subfamily.</text>
</comment>
<dbReference type="InterPro" id="IPR003938">
    <property type="entry name" value="K_chnl_volt-dep_EAG/ELK/ERG"/>
</dbReference>
<gene>
    <name evidence="16" type="ORF">ZOSMA_81G00600</name>
</gene>
<evidence type="ECO:0000259" key="15">
    <source>
        <dbReference type="PROSITE" id="PS51490"/>
    </source>
</evidence>
<dbReference type="GO" id="GO:0034702">
    <property type="term" value="C:monoatomic ion channel complex"/>
    <property type="evidence" value="ECO:0007669"/>
    <property type="project" value="UniProtKB-KW"/>
</dbReference>
<dbReference type="InterPro" id="IPR018490">
    <property type="entry name" value="cNMP-bd_dom_sf"/>
</dbReference>
<comment type="subunit">
    <text evidence="13">The potassium channel is composed of a homo- or heterotetrameric complex of pore-forming subunits.</text>
</comment>
<dbReference type="PROSITE" id="PS50042">
    <property type="entry name" value="CNMP_BINDING_3"/>
    <property type="match status" value="1"/>
</dbReference>
<evidence type="ECO:0000256" key="3">
    <source>
        <dbReference type="ARBA" id="ARBA00022448"/>
    </source>
</evidence>
<dbReference type="InterPro" id="IPR045319">
    <property type="entry name" value="KAT/AKT"/>
</dbReference>
<comment type="domain">
    <text evidence="13">The KHA domain (rich in hydrophobic and acidic residues) present in the C-terminal part is likely to be important for tetramerization.</text>
</comment>
<feature type="domain" description="KHA" evidence="15">
    <location>
        <begin position="541"/>
        <end position="621"/>
    </location>
</feature>
<feature type="domain" description="Cyclic nucleotide-binding" evidence="14">
    <location>
        <begin position="379"/>
        <end position="486"/>
    </location>
</feature>
<dbReference type="InterPro" id="IPR021789">
    <property type="entry name" value="KHA_dom"/>
</dbReference>
<dbReference type="STRING" id="29655.A0A0K9NP37"/>
<keyword evidence="3 13" id="KW-0813">Transport</keyword>
<keyword evidence="10 13" id="KW-0406">Ion transport</keyword>
<evidence type="ECO:0000313" key="16">
    <source>
        <dbReference type="EMBL" id="KMZ57842.1"/>
    </source>
</evidence>
<feature type="transmembrane region" description="Helical" evidence="13">
    <location>
        <begin position="281"/>
        <end position="302"/>
    </location>
</feature>
<keyword evidence="11 13" id="KW-0472">Membrane</keyword>
<dbReference type="FunFam" id="2.60.120.10:FF:000074">
    <property type="entry name" value="Potassium channel KAT2"/>
    <property type="match status" value="1"/>
</dbReference>
<keyword evidence="4 13" id="KW-0633">Potassium transport</keyword>
<evidence type="ECO:0000256" key="5">
    <source>
        <dbReference type="ARBA" id="ARBA00022692"/>
    </source>
</evidence>
<evidence type="ECO:0000256" key="6">
    <source>
        <dbReference type="ARBA" id="ARBA00022826"/>
    </source>
</evidence>
<dbReference type="OMA" id="WIRYISC"/>
<keyword evidence="7 13" id="KW-0851">Voltage-gated channel</keyword>
<evidence type="ECO:0000256" key="8">
    <source>
        <dbReference type="ARBA" id="ARBA00022958"/>
    </source>
</evidence>
<feature type="transmembrane region" description="Helical" evidence="13">
    <location>
        <begin position="134"/>
        <end position="153"/>
    </location>
</feature>
<keyword evidence="9 13" id="KW-1133">Transmembrane helix</keyword>
<dbReference type="EMBL" id="LFYR01002015">
    <property type="protein sequence ID" value="KMZ57842.1"/>
    <property type="molecule type" value="Genomic_DNA"/>
</dbReference>
<dbReference type="Gene3D" id="2.60.120.10">
    <property type="entry name" value="Jelly Rolls"/>
    <property type="match status" value="1"/>
</dbReference>
<dbReference type="Gene3D" id="1.10.287.630">
    <property type="entry name" value="Helix hairpin bin"/>
    <property type="match status" value="1"/>
</dbReference>
<dbReference type="SUPFAM" id="SSF81324">
    <property type="entry name" value="Voltage-gated potassium channels"/>
    <property type="match status" value="1"/>
</dbReference>
<comment type="domain">
    <text evidence="13">The segment S4 is probably the voltage-sensor and is characterized by a series of positively charged amino acids. The pore-forming region H5 is enclosed by the transmembrane segments S5 and S6 in the Shaker-type (1P/6TM) and contains the GYGD signature motif which seems to be involved in potassium selectivity.</text>
</comment>
<comment type="caution">
    <text evidence="13">Lacks conserved residue(s) required for the propagation of feature annotation.</text>
</comment>
<dbReference type="Pfam" id="PF11834">
    <property type="entry name" value="KHA"/>
    <property type="match status" value="1"/>
</dbReference>
<evidence type="ECO:0000256" key="12">
    <source>
        <dbReference type="ARBA" id="ARBA00023303"/>
    </source>
</evidence>
<organism evidence="16 17">
    <name type="scientific">Zostera marina</name>
    <name type="common">Eelgrass</name>
    <dbReference type="NCBI Taxonomy" id="29655"/>
    <lineage>
        <taxon>Eukaryota</taxon>
        <taxon>Viridiplantae</taxon>
        <taxon>Streptophyta</taxon>
        <taxon>Embryophyta</taxon>
        <taxon>Tracheophyta</taxon>
        <taxon>Spermatophyta</taxon>
        <taxon>Magnoliopsida</taxon>
        <taxon>Liliopsida</taxon>
        <taxon>Zosteraceae</taxon>
        <taxon>Zostera</taxon>
    </lineage>
</organism>
<comment type="caution">
    <text evidence="16">The sequence shown here is derived from an EMBL/GenBank/DDBJ whole genome shotgun (WGS) entry which is preliminary data.</text>
</comment>
<dbReference type="OrthoDB" id="426293at2759"/>
<evidence type="ECO:0000256" key="9">
    <source>
        <dbReference type="ARBA" id="ARBA00022989"/>
    </source>
</evidence>
<dbReference type="Pfam" id="PF00027">
    <property type="entry name" value="cNMP_binding"/>
    <property type="match status" value="1"/>
</dbReference>
<dbReference type="InterPro" id="IPR005821">
    <property type="entry name" value="Ion_trans_dom"/>
</dbReference>
<protein>
    <recommendedName>
        <fullName evidence="13">Potassium channel</fullName>
    </recommendedName>
</protein>
<dbReference type="FunFam" id="1.10.287.70:FF:000123">
    <property type="entry name" value="Potassium channel KAT3"/>
    <property type="match status" value="1"/>
</dbReference>
<evidence type="ECO:0000256" key="2">
    <source>
        <dbReference type="ARBA" id="ARBA00007929"/>
    </source>
</evidence>
<evidence type="ECO:0000256" key="10">
    <source>
        <dbReference type="ARBA" id="ARBA00023065"/>
    </source>
</evidence>
<keyword evidence="5 13" id="KW-0812">Transmembrane</keyword>
<keyword evidence="8 13" id="KW-0630">Potassium</keyword>
<feature type="transmembrane region" description="Helical" evidence="13">
    <location>
        <begin position="203"/>
        <end position="222"/>
    </location>
</feature>
<evidence type="ECO:0000313" key="17">
    <source>
        <dbReference type="Proteomes" id="UP000036987"/>
    </source>
</evidence>
<dbReference type="InterPro" id="IPR000595">
    <property type="entry name" value="cNMP-bd_dom"/>
</dbReference>
<keyword evidence="6 13" id="KW-0631">Potassium channel</keyword>
<dbReference type="PANTHER" id="PTHR45743">
    <property type="entry name" value="POTASSIUM CHANNEL AKT1"/>
    <property type="match status" value="1"/>
</dbReference>
<dbReference type="Gene3D" id="1.10.287.70">
    <property type="match status" value="1"/>
</dbReference>
<dbReference type="GO" id="GO:0005249">
    <property type="term" value="F:voltage-gated potassium channel activity"/>
    <property type="evidence" value="ECO:0007669"/>
    <property type="project" value="UniProtKB-UniRule"/>
</dbReference>
<evidence type="ECO:0000256" key="7">
    <source>
        <dbReference type="ARBA" id="ARBA00022882"/>
    </source>
</evidence>
<comment type="function">
    <text evidence="13">Potassium channel.</text>
</comment>
<feature type="transmembrane region" description="Helical" evidence="13">
    <location>
        <begin position="59"/>
        <end position="78"/>
    </location>
</feature>
<sequence length="621" mass="71335">MDGIEDKENSSSSSPLNLRNLSKLILPPLGVNSGRDVRHDGRGRRIISPMDSRYRCWETWMVCLVTYTTWLYPFQLAFINSSSNMNNIGVLVIVGAIVDGFFAVDIILTFFVAYFDSATQMLVRNPKKIALRYLSSWFIMDVASTFPFAWISYMTTGVIIKYRFPYNLLGVLRLWRLSKVHQFFTRLEKDIRFNYFFIRCTRLLYVTLFLVHGGGCVFYYMAVVHPHDGRTWIGSVIPNFSKASVWTQYMASVYWATTTLATVGYGDFHAINSLEMCFSTFYMLLNLGLTSYLIGNMTNLVVQGTRRTMDFRNNIEVASNFVRRNKLPPRLREQILAYMCLKFRAEYLNQQHLMDELPTSINKTICHHLFLPILTNVYLFKDVSVETLLLLAANMRTEYIPPKEDVIKYKQGPDEIYIVVSGQIEIIELQDHRNDRVGETIVGVLKAGGIFGEISVLCNRPQTHTFRTKTLSQLLKLKHTDFFQSMEIMQEDGVLINQHAVSVNSKGRKSSRTVDYHDQNENRILESNSGNDGVDLVINVRVSVFRCHPLLKREADSEVIGKLITLPHTMEDLKNIIEKKLMVDANNIVIMNDKGAEVDSIELIRDNDDLFVVLNTEDLVK</sequence>
<evidence type="ECO:0000259" key="14">
    <source>
        <dbReference type="PROSITE" id="PS50042"/>
    </source>
</evidence>
<dbReference type="CDD" id="cd00038">
    <property type="entry name" value="CAP_ED"/>
    <property type="match status" value="1"/>
</dbReference>
<dbReference type="PANTHER" id="PTHR45743:SF21">
    <property type="entry name" value="POTASSIUM CHANNEL AKT2_3"/>
    <property type="match status" value="1"/>
</dbReference>
<dbReference type="SUPFAM" id="SSF51206">
    <property type="entry name" value="cAMP-binding domain-like"/>
    <property type="match status" value="1"/>
</dbReference>
<dbReference type="PRINTS" id="PR01463">
    <property type="entry name" value="EAGCHANLFMLY"/>
</dbReference>